<keyword evidence="6 10" id="KW-0479">Metal-binding</keyword>
<dbReference type="GO" id="GO:0051539">
    <property type="term" value="F:4 iron, 4 sulfur cluster binding"/>
    <property type="evidence" value="ECO:0007669"/>
    <property type="project" value="UniProtKB-UniRule"/>
</dbReference>
<dbReference type="PANTHER" id="PTHR10537:SF3">
    <property type="entry name" value="DNA PRIMASE LARGE SUBUNIT"/>
    <property type="match status" value="1"/>
</dbReference>
<dbReference type="AlphaFoldDB" id="A0AAN8EZK5"/>
<dbReference type="Proteomes" id="UP001331761">
    <property type="component" value="Unassembled WGS sequence"/>
</dbReference>
<keyword evidence="3 10" id="KW-0004">4Fe-4S</keyword>
<dbReference type="Gene3D" id="1.20.930.80">
    <property type="match status" value="1"/>
</dbReference>
<dbReference type="InterPro" id="IPR007238">
    <property type="entry name" value="DNA_primase_lsu_euk/arc"/>
</dbReference>
<protein>
    <recommendedName>
        <fullName evidence="2 10">DNA primase large subunit</fullName>
    </recommendedName>
</protein>
<organism evidence="14 15">
    <name type="scientific">Trichostrongylus colubriformis</name>
    <name type="common">Black scour worm</name>
    <dbReference type="NCBI Taxonomy" id="6319"/>
    <lineage>
        <taxon>Eukaryota</taxon>
        <taxon>Metazoa</taxon>
        <taxon>Ecdysozoa</taxon>
        <taxon>Nematoda</taxon>
        <taxon>Chromadorea</taxon>
        <taxon>Rhabditida</taxon>
        <taxon>Rhabditina</taxon>
        <taxon>Rhabditomorpha</taxon>
        <taxon>Strongyloidea</taxon>
        <taxon>Trichostrongylidae</taxon>
        <taxon>Trichostrongylus</taxon>
    </lineage>
</organism>
<evidence type="ECO:0000256" key="12">
    <source>
        <dbReference type="SAM" id="MobiDB-lite"/>
    </source>
</evidence>
<dbReference type="Pfam" id="PF04104">
    <property type="entry name" value="DNA_primase_lrg"/>
    <property type="match status" value="1"/>
</dbReference>
<dbReference type="GO" id="GO:0006269">
    <property type="term" value="P:DNA replication, synthesis of primer"/>
    <property type="evidence" value="ECO:0007669"/>
    <property type="project" value="UniProtKB-KW"/>
</dbReference>
<dbReference type="EMBL" id="WIXE01020408">
    <property type="protein sequence ID" value="KAK5969232.1"/>
    <property type="molecule type" value="Genomic_DNA"/>
</dbReference>
<keyword evidence="7 10" id="KW-0408">Iron</keyword>
<keyword evidence="5 10" id="KW-0235">DNA replication</keyword>
<evidence type="ECO:0000259" key="13">
    <source>
        <dbReference type="Pfam" id="PF04104"/>
    </source>
</evidence>
<evidence type="ECO:0000256" key="11">
    <source>
        <dbReference type="PIRSR" id="PIRSR009449-1"/>
    </source>
</evidence>
<evidence type="ECO:0000256" key="1">
    <source>
        <dbReference type="ARBA" id="ARBA00010564"/>
    </source>
</evidence>
<dbReference type="CDD" id="cd07322">
    <property type="entry name" value="PriL_PriS_Eukaryotic"/>
    <property type="match status" value="1"/>
</dbReference>
<keyword evidence="4 10" id="KW-0639">Primosome</keyword>
<dbReference type="PANTHER" id="PTHR10537">
    <property type="entry name" value="DNA PRIMASE LARGE SUBUNIT"/>
    <property type="match status" value="1"/>
</dbReference>
<comment type="cofactor">
    <cofactor evidence="10">
        <name>[4Fe-4S] cluster</name>
        <dbReference type="ChEBI" id="CHEBI:49883"/>
    </cofactor>
    <text evidence="10">Binds 1 [4Fe-4S] cluster.</text>
</comment>
<feature type="domain" description="DNA primase large subunit C-terminal" evidence="13">
    <location>
        <begin position="289"/>
        <end position="460"/>
    </location>
</feature>
<dbReference type="GO" id="GO:0005658">
    <property type="term" value="C:alpha DNA polymerase:primase complex"/>
    <property type="evidence" value="ECO:0007669"/>
    <property type="project" value="TreeGrafter"/>
</dbReference>
<evidence type="ECO:0000256" key="10">
    <source>
        <dbReference type="PIRNR" id="PIRNR009449"/>
    </source>
</evidence>
<comment type="function">
    <text evidence="10">DNA primase is the polymerase that synthesizes small RNA primers for the Okazaki fragments made during discontinuous DNA replication.</text>
</comment>
<dbReference type="Pfam" id="PF26466">
    <property type="entry name" value="DNA_primase_lrg_N"/>
    <property type="match status" value="1"/>
</dbReference>
<sequence>MQFDSGSSRIIRHGIRSNVSRIKVSSKTSPYTCNLQMYTIPPSEEISIEEFDDIAIERVKALKVVEDVKERYTWGSDEFKSAMIKGLSKHMPIAAGTCLPGDIERARRRDVIGHFILRLAFCRSPESTKWLVTQEVDLFRFRFADETRTNILNFLKQNNVDLDVVEKSEQEELMTDLAAGCGLTVEQAYKSDFWKVDFTAALELVRRRRVLVRRGFAYIQFNDLVVITSAALRANMTAAMARAFKHLAVVEEEGRLLPRLARLANNAYSGKQYAGKDDDGKITRHMIDQLCAQSFPLCMRQCHTRLRADHHLRHGARRQYGLFLKAIGLSLDEAMMFMREEFTKKIDSDKFEKQYAYNIRHMYGKEGRRMEYPALPCSTIILSNPPAAGDCHGCPFKHVDHQLLAQRLEKDGLNREQISQIVNYSKMNAFDKACTRHFEYLHKMEEGALGQLITHPNSYFELSQEVLSGTRSKSSHIIQSHSSQHPALVEKKEENFSDAEE</sequence>
<feature type="compositionally biased region" description="Low complexity" evidence="12">
    <location>
        <begin position="475"/>
        <end position="485"/>
    </location>
</feature>
<feature type="binding site" evidence="11">
    <location>
        <position position="298"/>
    </location>
    <ligand>
        <name>[4Fe-4S] cluster</name>
        <dbReference type="ChEBI" id="CHEBI:49883"/>
    </ligand>
</feature>
<name>A0AAN8EZK5_TRICO</name>
<dbReference type="GO" id="GO:0006270">
    <property type="term" value="P:DNA replication initiation"/>
    <property type="evidence" value="ECO:0007669"/>
    <property type="project" value="TreeGrafter"/>
</dbReference>
<evidence type="ECO:0000256" key="3">
    <source>
        <dbReference type="ARBA" id="ARBA00022485"/>
    </source>
</evidence>
<feature type="binding site" evidence="11">
    <location>
        <position position="377"/>
    </location>
    <ligand>
        <name>[4Fe-4S] cluster</name>
        <dbReference type="ChEBI" id="CHEBI:49883"/>
    </ligand>
</feature>
<evidence type="ECO:0000313" key="15">
    <source>
        <dbReference type="Proteomes" id="UP001331761"/>
    </source>
</evidence>
<keyword evidence="15" id="KW-1185">Reference proteome</keyword>
<feature type="binding site" evidence="11">
    <location>
        <position position="394"/>
    </location>
    <ligand>
        <name>[4Fe-4S] cluster</name>
        <dbReference type="ChEBI" id="CHEBI:49883"/>
    </ligand>
</feature>
<gene>
    <name evidence="14" type="ORF">GCK32_003505</name>
</gene>
<evidence type="ECO:0000256" key="8">
    <source>
        <dbReference type="ARBA" id="ARBA00023014"/>
    </source>
</evidence>
<comment type="similarity">
    <text evidence="1 10">Belongs to the eukaryotic-type primase large subunit family.</text>
</comment>
<keyword evidence="8 10" id="KW-0411">Iron-sulfur</keyword>
<dbReference type="GO" id="GO:0003677">
    <property type="term" value="F:DNA binding"/>
    <property type="evidence" value="ECO:0007669"/>
    <property type="project" value="UniProtKB-UniRule"/>
</dbReference>
<evidence type="ECO:0000256" key="6">
    <source>
        <dbReference type="ARBA" id="ARBA00022723"/>
    </source>
</evidence>
<evidence type="ECO:0000256" key="9">
    <source>
        <dbReference type="ARBA" id="ARBA00023125"/>
    </source>
</evidence>
<dbReference type="PIRSF" id="PIRSF009449">
    <property type="entry name" value="DNA_primase_large_subunit"/>
    <property type="match status" value="1"/>
</dbReference>
<accession>A0AAN8EZK5</accession>
<evidence type="ECO:0000313" key="14">
    <source>
        <dbReference type="EMBL" id="KAK5969232.1"/>
    </source>
</evidence>
<keyword evidence="9 10" id="KW-0238">DNA-binding</keyword>
<feature type="region of interest" description="Disordered" evidence="12">
    <location>
        <begin position="471"/>
        <end position="501"/>
    </location>
</feature>
<dbReference type="InterPro" id="IPR058560">
    <property type="entry name" value="DNA_primase_C"/>
</dbReference>
<reference evidence="14 15" key="1">
    <citation type="submission" date="2019-10" db="EMBL/GenBank/DDBJ databases">
        <title>Assembly and Annotation for the nematode Trichostrongylus colubriformis.</title>
        <authorList>
            <person name="Martin J."/>
        </authorList>
    </citation>
    <scope>NUCLEOTIDE SEQUENCE [LARGE SCALE GENOMIC DNA]</scope>
    <source>
        <strain evidence="14">G859</strain>
        <tissue evidence="14">Whole worm</tissue>
    </source>
</reference>
<dbReference type="InterPro" id="IPR016558">
    <property type="entry name" value="DNA_primase_lsu_euk"/>
</dbReference>
<dbReference type="GO" id="GO:0046872">
    <property type="term" value="F:metal ion binding"/>
    <property type="evidence" value="ECO:0007669"/>
    <property type="project" value="UniProtKB-UniRule"/>
</dbReference>
<evidence type="ECO:0000256" key="4">
    <source>
        <dbReference type="ARBA" id="ARBA00022515"/>
    </source>
</evidence>
<evidence type="ECO:0000256" key="5">
    <source>
        <dbReference type="ARBA" id="ARBA00022705"/>
    </source>
</evidence>
<feature type="binding site" evidence="11">
    <location>
        <position position="434"/>
    </location>
    <ligand>
        <name>[4Fe-4S] cluster</name>
        <dbReference type="ChEBI" id="CHEBI:49883"/>
    </ligand>
</feature>
<proteinExistence type="inferred from homology"/>
<evidence type="ECO:0000256" key="2">
    <source>
        <dbReference type="ARBA" id="ARBA00019038"/>
    </source>
</evidence>
<comment type="caution">
    <text evidence="14">The sequence shown here is derived from an EMBL/GenBank/DDBJ whole genome shotgun (WGS) entry which is preliminary data.</text>
</comment>
<evidence type="ECO:0000256" key="7">
    <source>
        <dbReference type="ARBA" id="ARBA00023004"/>
    </source>
</evidence>